<evidence type="ECO:0000313" key="3">
    <source>
        <dbReference type="Proteomes" id="UP001189429"/>
    </source>
</evidence>
<reference evidence="2" key="1">
    <citation type="submission" date="2023-10" db="EMBL/GenBank/DDBJ databases">
        <authorList>
            <person name="Chen Y."/>
            <person name="Shah S."/>
            <person name="Dougan E. K."/>
            <person name="Thang M."/>
            <person name="Chan C."/>
        </authorList>
    </citation>
    <scope>NUCLEOTIDE SEQUENCE [LARGE SCALE GENOMIC DNA]</scope>
</reference>
<feature type="compositionally biased region" description="Low complexity" evidence="1">
    <location>
        <begin position="7"/>
        <end position="18"/>
    </location>
</feature>
<organism evidence="2 3">
    <name type="scientific">Prorocentrum cordatum</name>
    <dbReference type="NCBI Taxonomy" id="2364126"/>
    <lineage>
        <taxon>Eukaryota</taxon>
        <taxon>Sar</taxon>
        <taxon>Alveolata</taxon>
        <taxon>Dinophyceae</taxon>
        <taxon>Prorocentrales</taxon>
        <taxon>Prorocentraceae</taxon>
        <taxon>Prorocentrum</taxon>
    </lineage>
</organism>
<sequence>MSSTSCPTRPAAAGRASALPPPPPSTGLSPLLMGLTAVTRSRRKSSALKLGAASREGSEKISSGSSEVPMVITGAEDVLHEDVLHSKVKLALYAGAEAVRLKSPQLTPRSHRDVRTQEASMLKEALDQVVAAQSPCLDSVSPLSPALDRCSQSPPKHRRGARAVSLLSPALAPCSAEGPPRRRRVESAATAR</sequence>
<proteinExistence type="predicted"/>
<gene>
    <name evidence="2" type="ORF">PCOR1329_LOCUS68956</name>
</gene>
<evidence type="ECO:0008006" key="4">
    <source>
        <dbReference type="Google" id="ProtNLM"/>
    </source>
</evidence>
<evidence type="ECO:0000256" key="1">
    <source>
        <dbReference type="SAM" id="MobiDB-lite"/>
    </source>
</evidence>
<accession>A0ABN9WNC1</accession>
<dbReference type="Proteomes" id="UP001189429">
    <property type="component" value="Unassembled WGS sequence"/>
</dbReference>
<dbReference type="EMBL" id="CAUYUJ010019026">
    <property type="protein sequence ID" value="CAK0888107.1"/>
    <property type="molecule type" value="Genomic_DNA"/>
</dbReference>
<protein>
    <recommendedName>
        <fullName evidence="4">3-deoxy-7-phosphoheptulonate synthase</fullName>
    </recommendedName>
</protein>
<feature type="region of interest" description="Disordered" evidence="1">
    <location>
        <begin position="142"/>
        <end position="192"/>
    </location>
</feature>
<feature type="compositionally biased region" description="Low complexity" evidence="1">
    <location>
        <begin position="26"/>
        <end position="36"/>
    </location>
</feature>
<keyword evidence="3" id="KW-1185">Reference proteome</keyword>
<comment type="caution">
    <text evidence="2">The sequence shown here is derived from an EMBL/GenBank/DDBJ whole genome shotgun (WGS) entry which is preliminary data.</text>
</comment>
<evidence type="ECO:0000313" key="2">
    <source>
        <dbReference type="EMBL" id="CAK0888107.1"/>
    </source>
</evidence>
<name>A0ABN9WNC1_9DINO</name>
<feature type="region of interest" description="Disordered" evidence="1">
    <location>
        <begin position="1"/>
        <end position="66"/>
    </location>
</feature>